<keyword evidence="6 12" id="KW-1133">Transmembrane helix</keyword>
<keyword evidence="2 12" id="KW-1003">Cell membrane</keyword>
<dbReference type="PRINTS" id="PR00245">
    <property type="entry name" value="OLFACTORYR"/>
</dbReference>
<dbReference type="GO" id="GO:0004930">
    <property type="term" value="F:G protein-coupled receptor activity"/>
    <property type="evidence" value="ECO:0007669"/>
    <property type="project" value="UniProtKB-KW"/>
</dbReference>
<dbReference type="CDD" id="cd15225">
    <property type="entry name" value="7tmA_OR10A-like"/>
    <property type="match status" value="1"/>
</dbReference>
<evidence type="ECO:0000256" key="9">
    <source>
        <dbReference type="ARBA" id="ARBA00023170"/>
    </source>
</evidence>
<evidence type="ECO:0000256" key="11">
    <source>
        <dbReference type="RuleBase" id="RU000688"/>
    </source>
</evidence>
<dbReference type="InterPro" id="IPR000725">
    <property type="entry name" value="Olfact_rcpt"/>
</dbReference>
<proteinExistence type="inferred from homology"/>
<feature type="transmembrane region" description="Helical" evidence="12">
    <location>
        <begin position="309"/>
        <end position="327"/>
    </location>
</feature>
<feature type="transmembrane region" description="Helical" evidence="12">
    <location>
        <begin position="34"/>
        <end position="61"/>
    </location>
</feature>
<dbReference type="SUPFAM" id="SSF81321">
    <property type="entry name" value="Family A G protein-coupled receptor-like"/>
    <property type="match status" value="1"/>
</dbReference>
<accession>A0A8C3CDF1</accession>
<feature type="domain" description="G-protein coupled receptors family 1 profile" evidence="13">
    <location>
        <begin position="52"/>
        <end position="298"/>
    </location>
</feature>
<dbReference type="InterPro" id="IPR017452">
    <property type="entry name" value="GPCR_Rhodpsn_7TM"/>
</dbReference>
<feature type="transmembrane region" description="Helical" evidence="12">
    <location>
        <begin position="204"/>
        <end position="227"/>
    </location>
</feature>
<dbReference type="Ensembl" id="ENSCMMT00000020829.1">
    <property type="protein sequence ID" value="ENSCMMP00000018968.1"/>
    <property type="gene ID" value="ENSCMMG00000011947.1"/>
</dbReference>
<evidence type="ECO:0000256" key="3">
    <source>
        <dbReference type="ARBA" id="ARBA00022606"/>
    </source>
</evidence>
<dbReference type="Proteomes" id="UP000694556">
    <property type="component" value="Unassembled WGS sequence"/>
</dbReference>
<dbReference type="PRINTS" id="PR00237">
    <property type="entry name" value="GPCRRHODOPSN"/>
</dbReference>
<comment type="subcellular location">
    <subcellularLocation>
        <location evidence="1 12">Cell membrane</location>
        <topology evidence="1 12">Multi-pass membrane protein</topology>
    </subcellularLocation>
</comment>
<dbReference type="PROSITE" id="PS50262">
    <property type="entry name" value="G_PROTEIN_RECEP_F1_2"/>
    <property type="match status" value="1"/>
</dbReference>
<dbReference type="FunFam" id="1.20.1070.10:FF:000001">
    <property type="entry name" value="Olfactory receptor"/>
    <property type="match status" value="1"/>
</dbReference>
<keyword evidence="7 11" id="KW-0297">G-protein coupled receptor</keyword>
<dbReference type="Gene3D" id="1.20.1070.10">
    <property type="entry name" value="Rhodopsin 7-helix transmembrane proteins"/>
    <property type="match status" value="1"/>
</dbReference>
<evidence type="ECO:0000256" key="6">
    <source>
        <dbReference type="ARBA" id="ARBA00022989"/>
    </source>
</evidence>
<reference evidence="14" key="2">
    <citation type="submission" date="2025-09" db="UniProtKB">
        <authorList>
            <consortium name="Ensembl"/>
        </authorList>
    </citation>
    <scope>IDENTIFICATION</scope>
</reference>
<keyword evidence="5 12" id="KW-0552">Olfaction</keyword>
<comment type="similarity">
    <text evidence="11">Belongs to the G-protein coupled receptor 1 family.</text>
</comment>
<evidence type="ECO:0000256" key="8">
    <source>
        <dbReference type="ARBA" id="ARBA00023136"/>
    </source>
</evidence>
<evidence type="ECO:0000256" key="7">
    <source>
        <dbReference type="ARBA" id="ARBA00023040"/>
    </source>
</evidence>
<dbReference type="InterPro" id="IPR000276">
    <property type="entry name" value="GPCR_Rhodpsn"/>
</dbReference>
<sequence>LLFFPLCPCSRKGLDNHTTEPGFLLLGFSDHPCLPSVCFTVFLIIYLMVLIGNSLIMLITVMDSSLHNPMYFFLRNLSFLEICYTSTTLPKMLVAFLTGDGRISFLGCAAQLYFLIMLGSTECLLLAAMAYDRYVAICDPLRYSLIMNGGFCIRLVVGAWMVIVPLQVGQTYQVFTLPFCASHDLHHFFCDVPPLLELACADTFFGLLIFSSFMGFGCFVFIVMSYVQIFRAVLRMPSEQGRHKAFSTCLPHLAVVSLLIVTGLFCYLKPPSFSSPSQNLAVAVLYSVLPPVLNPLIYSMRSQDSYRLLHFFCRLILIYVMTGQGFLQF</sequence>
<dbReference type="PANTHER" id="PTHR26452">
    <property type="entry name" value="OLFACTORY RECEPTOR"/>
    <property type="match status" value="1"/>
</dbReference>
<reference evidence="14" key="1">
    <citation type="submission" date="2025-08" db="UniProtKB">
        <authorList>
            <consortium name="Ensembl"/>
        </authorList>
    </citation>
    <scope>IDENTIFICATION</scope>
</reference>
<feature type="transmembrane region" description="Helical" evidence="12">
    <location>
        <begin position="248"/>
        <end position="268"/>
    </location>
</feature>
<evidence type="ECO:0000313" key="15">
    <source>
        <dbReference type="Proteomes" id="UP000694556"/>
    </source>
</evidence>
<feature type="transmembrane region" description="Helical" evidence="12">
    <location>
        <begin position="103"/>
        <end position="131"/>
    </location>
</feature>
<keyword evidence="15" id="KW-1185">Reference proteome</keyword>
<evidence type="ECO:0000256" key="5">
    <source>
        <dbReference type="ARBA" id="ARBA00022725"/>
    </source>
</evidence>
<dbReference type="Pfam" id="PF13853">
    <property type="entry name" value="7tm_4"/>
    <property type="match status" value="1"/>
</dbReference>
<feature type="transmembrane region" description="Helical" evidence="12">
    <location>
        <begin position="143"/>
        <end position="163"/>
    </location>
</feature>
<evidence type="ECO:0000259" key="13">
    <source>
        <dbReference type="PROSITE" id="PS50262"/>
    </source>
</evidence>
<dbReference type="InterPro" id="IPR050516">
    <property type="entry name" value="Olfactory_GPCR"/>
</dbReference>
<protein>
    <recommendedName>
        <fullName evidence="12">Olfactory receptor</fullName>
    </recommendedName>
</protein>
<evidence type="ECO:0000313" key="14">
    <source>
        <dbReference type="Ensembl" id="ENSCMMP00000018968.1"/>
    </source>
</evidence>
<feature type="transmembrane region" description="Helical" evidence="12">
    <location>
        <begin position="280"/>
        <end position="297"/>
    </location>
</feature>
<evidence type="ECO:0000256" key="12">
    <source>
        <dbReference type="RuleBase" id="RU363047"/>
    </source>
</evidence>
<feature type="transmembrane region" description="Helical" evidence="12">
    <location>
        <begin position="73"/>
        <end position="97"/>
    </location>
</feature>
<dbReference type="PROSITE" id="PS00237">
    <property type="entry name" value="G_PROTEIN_RECEP_F1_1"/>
    <property type="match status" value="1"/>
</dbReference>
<keyword evidence="9 11" id="KW-0675">Receptor</keyword>
<organism evidence="14 15">
    <name type="scientific">Cairina moschata</name>
    <name type="common">Muscovy duck</name>
    <dbReference type="NCBI Taxonomy" id="8855"/>
    <lineage>
        <taxon>Eukaryota</taxon>
        <taxon>Metazoa</taxon>
        <taxon>Chordata</taxon>
        <taxon>Craniata</taxon>
        <taxon>Vertebrata</taxon>
        <taxon>Euteleostomi</taxon>
        <taxon>Archelosauria</taxon>
        <taxon>Archosauria</taxon>
        <taxon>Dinosauria</taxon>
        <taxon>Saurischia</taxon>
        <taxon>Theropoda</taxon>
        <taxon>Coelurosauria</taxon>
        <taxon>Aves</taxon>
        <taxon>Neognathae</taxon>
        <taxon>Galloanserae</taxon>
        <taxon>Anseriformes</taxon>
        <taxon>Anatidae</taxon>
        <taxon>Anatinae</taxon>
        <taxon>Cairina</taxon>
    </lineage>
</organism>
<dbReference type="GO" id="GO:0004984">
    <property type="term" value="F:olfactory receptor activity"/>
    <property type="evidence" value="ECO:0007669"/>
    <property type="project" value="InterPro"/>
</dbReference>
<keyword evidence="3 12" id="KW-0716">Sensory transduction</keyword>
<evidence type="ECO:0000256" key="10">
    <source>
        <dbReference type="ARBA" id="ARBA00023224"/>
    </source>
</evidence>
<keyword evidence="4 11" id="KW-0812">Transmembrane</keyword>
<name>A0A8C3CDF1_CAIMO</name>
<evidence type="ECO:0000256" key="1">
    <source>
        <dbReference type="ARBA" id="ARBA00004651"/>
    </source>
</evidence>
<evidence type="ECO:0000256" key="4">
    <source>
        <dbReference type="ARBA" id="ARBA00022692"/>
    </source>
</evidence>
<evidence type="ECO:0000256" key="2">
    <source>
        <dbReference type="ARBA" id="ARBA00022475"/>
    </source>
</evidence>
<keyword evidence="10 11" id="KW-0807">Transducer</keyword>
<dbReference type="GO" id="GO:0005886">
    <property type="term" value="C:plasma membrane"/>
    <property type="evidence" value="ECO:0007669"/>
    <property type="project" value="UniProtKB-SubCell"/>
</dbReference>
<dbReference type="AlphaFoldDB" id="A0A8C3CDF1"/>
<keyword evidence="8 12" id="KW-0472">Membrane</keyword>